<protein>
    <recommendedName>
        <fullName evidence="4">DUF4292 domain-containing protein</fullName>
    </recommendedName>
</protein>
<comment type="caution">
    <text evidence="2">The sequence shown here is derived from an EMBL/GenBank/DDBJ whole genome shotgun (WGS) entry which is preliminary data.</text>
</comment>
<gene>
    <name evidence="2" type="ORF">H5P30_16930</name>
</gene>
<dbReference type="Proteomes" id="UP000525652">
    <property type="component" value="Unassembled WGS sequence"/>
</dbReference>
<evidence type="ECO:0000313" key="3">
    <source>
        <dbReference type="Proteomes" id="UP000525652"/>
    </source>
</evidence>
<keyword evidence="1" id="KW-0732">Signal</keyword>
<keyword evidence="3" id="KW-1185">Reference proteome</keyword>
<dbReference type="PROSITE" id="PS51257">
    <property type="entry name" value="PROKAR_LIPOPROTEIN"/>
    <property type="match status" value="1"/>
</dbReference>
<accession>A0A7X1E5A8</accession>
<evidence type="ECO:0000313" key="2">
    <source>
        <dbReference type="EMBL" id="MBC2603470.1"/>
    </source>
</evidence>
<reference evidence="2 3" key="1">
    <citation type="submission" date="2020-07" db="EMBL/GenBank/DDBJ databases">
        <authorList>
            <person name="Feng X."/>
        </authorList>
    </citation>
    <scope>NUCLEOTIDE SEQUENCE [LARGE SCALE GENOMIC DNA]</scope>
    <source>
        <strain evidence="2 3">JCM14086</strain>
    </source>
</reference>
<sequence>MILPNSRFFSSSVLGALAGMVTLILASGCASTASLSPDETAAQEKTLKLALSDLAKDPFGPYKTVSDFPKLEVRTKVSNQRVTGAPLQQISGLTFPVRGNVVIGYPATLELKNSDSVVIEITDLEIRRRTPNLIGDFQPFLGVDPIVLQAGETWQGTFIVSRKQGWYRMESKASAPEGWMAIPGPATRNVYFKESTQLKLSEEGYMANITFWNLNEEDASFYYWITDGVPQGRPDSSIAEGVVEVGAGEALKLEIDTPEKNWTLVTAPAEDEAEKP</sequence>
<dbReference type="AlphaFoldDB" id="A0A7X1E5A8"/>
<feature type="signal peptide" evidence="1">
    <location>
        <begin position="1"/>
        <end position="32"/>
    </location>
</feature>
<dbReference type="EMBL" id="JACHVA010000127">
    <property type="protein sequence ID" value="MBC2603470.1"/>
    <property type="molecule type" value="Genomic_DNA"/>
</dbReference>
<name>A0A7X1E5A8_9BACT</name>
<evidence type="ECO:0000256" key="1">
    <source>
        <dbReference type="SAM" id="SignalP"/>
    </source>
</evidence>
<organism evidence="2 3">
    <name type="scientific">Puniceicoccus vermicola</name>
    <dbReference type="NCBI Taxonomy" id="388746"/>
    <lineage>
        <taxon>Bacteria</taxon>
        <taxon>Pseudomonadati</taxon>
        <taxon>Verrucomicrobiota</taxon>
        <taxon>Opitutia</taxon>
        <taxon>Puniceicoccales</taxon>
        <taxon>Puniceicoccaceae</taxon>
        <taxon>Puniceicoccus</taxon>
    </lineage>
</organism>
<evidence type="ECO:0008006" key="4">
    <source>
        <dbReference type="Google" id="ProtNLM"/>
    </source>
</evidence>
<dbReference type="RefSeq" id="WP_185694099.1">
    <property type="nucleotide sequence ID" value="NZ_JACHVA010000127.1"/>
</dbReference>
<proteinExistence type="predicted"/>
<feature type="chain" id="PRO_5030976929" description="DUF4292 domain-containing protein" evidence="1">
    <location>
        <begin position="33"/>
        <end position="276"/>
    </location>
</feature>